<feature type="chain" id="PRO_5004194596" evidence="1">
    <location>
        <begin position="24"/>
        <end position="144"/>
    </location>
</feature>
<comment type="caution">
    <text evidence="2">The sequence shown here is derived from an EMBL/GenBank/DDBJ whole genome shotgun (WGS) entry which is preliminary data.</text>
</comment>
<protein>
    <submittedName>
        <fullName evidence="2">Uncharacterized protein</fullName>
    </submittedName>
</protein>
<keyword evidence="1" id="KW-0732">Signal</keyword>
<evidence type="ECO:0000256" key="1">
    <source>
        <dbReference type="SAM" id="SignalP"/>
    </source>
</evidence>
<dbReference type="EMBL" id="AAQH01000001">
    <property type="protein sequence ID" value="EAT13649.1"/>
    <property type="molecule type" value="Genomic_DNA"/>
</dbReference>
<reference evidence="2 3" key="1">
    <citation type="submission" date="2006-03" db="EMBL/GenBank/DDBJ databases">
        <authorList>
            <person name="Pinhassi J."/>
            <person name="Pedros-Alio C."/>
            <person name="Ferriera S."/>
            <person name="Johnson J."/>
            <person name="Kravitz S."/>
            <person name="Halpern A."/>
            <person name="Remington K."/>
            <person name="Beeson K."/>
            <person name="Tran B."/>
            <person name="Rogers Y.-H."/>
            <person name="Friedman R."/>
            <person name="Venter J.C."/>
        </authorList>
    </citation>
    <scope>NUCLEOTIDE SEQUENCE [LARGE SCALE GENOMIC DNA]</scope>
    <source>
        <strain evidence="2 3">RED65</strain>
    </source>
</reference>
<organism evidence="2 3">
    <name type="scientific">Bermanella marisrubri</name>
    <dbReference type="NCBI Taxonomy" id="207949"/>
    <lineage>
        <taxon>Bacteria</taxon>
        <taxon>Pseudomonadati</taxon>
        <taxon>Pseudomonadota</taxon>
        <taxon>Gammaproteobacteria</taxon>
        <taxon>Oceanospirillales</taxon>
        <taxon>Oceanospirillaceae</taxon>
        <taxon>Bermanella</taxon>
    </lineage>
</organism>
<proteinExistence type="predicted"/>
<gene>
    <name evidence="2" type="ORF">RED65_09664</name>
</gene>
<dbReference type="RefSeq" id="WP_007017070.1">
    <property type="nucleotide sequence ID" value="NZ_CH724113.1"/>
</dbReference>
<evidence type="ECO:0000313" key="3">
    <source>
        <dbReference type="Proteomes" id="UP000004263"/>
    </source>
</evidence>
<feature type="signal peptide" evidence="1">
    <location>
        <begin position="1"/>
        <end position="23"/>
    </location>
</feature>
<evidence type="ECO:0000313" key="2">
    <source>
        <dbReference type="EMBL" id="EAT13649.1"/>
    </source>
</evidence>
<dbReference type="AlphaFoldDB" id="Q1N6E3"/>
<name>Q1N6E3_9GAMM</name>
<accession>Q1N6E3</accession>
<dbReference type="STRING" id="207949.RED65_09664"/>
<dbReference type="HOGENOM" id="CLU_1792688_0_0_6"/>
<keyword evidence="3" id="KW-1185">Reference proteome</keyword>
<dbReference type="Proteomes" id="UP000004263">
    <property type="component" value="Unassembled WGS sequence"/>
</dbReference>
<sequence length="144" mass="16503">MRAITMRLFLVGMAMGMALNAMAMSAQKAHELIEQQRPELLETDELVSLYYFGREESVSVVGLERVGQDYLPVRWLLLFENEQLLGWYHPLPDFPARLENGQLHFPKGSSIESLGIRSPRPLPMVIDNQHMAFRSIKSLDEAHH</sequence>